<keyword evidence="3 6" id="KW-1133">Transmembrane helix</keyword>
<keyword evidence="8" id="KW-1185">Reference proteome</keyword>
<keyword evidence="5" id="KW-0479">Metal-binding</keyword>
<evidence type="ECO:0000256" key="5">
    <source>
        <dbReference type="PIRSR" id="PIRSR604254-1"/>
    </source>
</evidence>
<dbReference type="STRING" id="521045.Kole_0611"/>
<feature type="transmembrane region" description="Helical" evidence="6">
    <location>
        <begin position="171"/>
        <end position="193"/>
    </location>
</feature>
<protein>
    <submittedName>
        <fullName evidence="7">Channel protein, hemolysin III family</fullName>
    </submittedName>
</protein>
<feature type="transmembrane region" description="Helical" evidence="6">
    <location>
        <begin position="21"/>
        <end position="47"/>
    </location>
</feature>
<evidence type="ECO:0000256" key="6">
    <source>
        <dbReference type="SAM" id="Phobius"/>
    </source>
</evidence>
<dbReference type="AlphaFoldDB" id="C5CF00"/>
<feature type="transmembrane region" description="Helical" evidence="6">
    <location>
        <begin position="59"/>
        <end position="81"/>
    </location>
</feature>
<comment type="subcellular location">
    <subcellularLocation>
        <location evidence="1">Membrane</location>
        <topology evidence="1">Multi-pass membrane protein</topology>
    </subcellularLocation>
</comment>
<feature type="transmembrane region" description="Helical" evidence="6">
    <location>
        <begin position="205"/>
        <end position="228"/>
    </location>
</feature>
<name>C5CF00_KOSOT</name>
<feature type="binding site" evidence="5">
    <location>
        <position position="209"/>
    </location>
    <ligand>
        <name>Zn(2+)</name>
        <dbReference type="ChEBI" id="CHEBI:29105"/>
    </ligand>
</feature>
<dbReference type="PANTHER" id="PTHR20855">
    <property type="entry name" value="ADIPOR/PROGESTIN RECEPTOR-RELATED"/>
    <property type="match status" value="1"/>
</dbReference>
<dbReference type="Pfam" id="PF03006">
    <property type="entry name" value="HlyIII"/>
    <property type="match status" value="1"/>
</dbReference>
<dbReference type="KEGG" id="kol:Kole_0611"/>
<evidence type="ECO:0000313" key="7">
    <source>
        <dbReference type="EMBL" id="ACR79329.1"/>
    </source>
</evidence>
<reference evidence="7" key="2">
    <citation type="journal article" date="2011" name="J. Bacteriol.">
        <title>Genome Sequence of Kosmotoga olearia Strain TBF 19.5.1, a Thermophilic Bacterium with a Wide Growth Temperature Range, Isolated from the Troll B Oil Platform in the North Sea.</title>
        <authorList>
            <person name="Swithers K.S."/>
            <person name="Dipippo J.L."/>
            <person name="Bruce D.C."/>
            <person name="Detter C."/>
            <person name="Tapia R."/>
            <person name="Han S."/>
            <person name="Goodwin L.A."/>
            <person name="Han J."/>
            <person name="Woyke T."/>
            <person name="Pitluck S."/>
            <person name="Pennacchio L."/>
            <person name="Nolan M."/>
            <person name="Mikhailova N."/>
            <person name="Land M.L."/>
            <person name="Nesbo C.L."/>
            <person name="Gogarten J.P."/>
            <person name="Noll K.M."/>
        </authorList>
    </citation>
    <scope>NUCLEOTIDE SEQUENCE [LARGE SCALE GENOMIC DNA]</scope>
    <source>
        <strain evidence="7">TBF 19.5.1</strain>
    </source>
</reference>
<keyword evidence="2 6" id="KW-0812">Transmembrane</keyword>
<organism evidence="7 8">
    <name type="scientific">Kosmotoga olearia (strain ATCC BAA-1733 / DSM 21960 / TBF 19.5.1)</name>
    <dbReference type="NCBI Taxonomy" id="521045"/>
    <lineage>
        <taxon>Bacteria</taxon>
        <taxon>Thermotogati</taxon>
        <taxon>Thermotogota</taxon>
        <taxon>Thermotogae</taxon>
        <taxon>Kosmotogales</taxon>
        <taxon>Kosmotogaceae</taxon>
        <taxon>Kosmotoga</taxon>
    </lineage>
</organism>
<evidence type="ECO:0000256" key="4">
    <source>
        <dbReference type="ARBA" id="ARBA00023136"/>
    </source>
</evidence>
<dbReference type="RefSeq" id="WP_012745111.1">
    <property type="nucleotide sequence ID" value="NC_012785.1"/>
</dbReference>
<sequence length="233" mass="25853">MSLKDKSKMDKMISSEESNEYVNSITHLVGAVLSIAGLVVLIVFSALQHKWVHLISFSIYGFTVFLSMLASSLLHFFLLFNKYHRVFGILDHSAIYLLIAGTYTPFCLAVVGGVLGWTVFGIIWGLAILNIVIKSVFFNKIPKSISTVGYIAMGWLSIVLVYSVYVRLGLLSIILMILGGLFYTVGAGIFFAGKPNPKPPYFGNHEIWHIMVLLGNITFFAVMVFFVLPYPGP</sequence>
<dbReference type="GO" id="GO:0016020">
    <property type="term" value="C:membrane"/>
    <property type="evidence" value="ECO:0007669"/>
    <property type="project" value="UniProtKB-SubCell"/>
</dbReference>
<dbReference type="eggNOG" id="COG1272">
    <property type="taxonomic scope" value="Bacteria"/>
</dbReference>
<dbReference type="EMBL" id="CP001634">
    <property type="protein sequence ID" value="ACR79329.1"/>
    <property type="molecule type" value="Genomic_DNA"/>
</dbReference>
<feature type="transmembrane region" description="Helical" evidence="6">
    <location>
        <begin position="145"/>
        <end position="165"/>
    </location>
</feature>
<evidence type="ECO:0000256" key="1">
    <source>
        <dbReference type="ARBA" id="ARBA00004141"/>
    </source>
</evidence>
<evidence type="ECO:0000313" key="8">
    <source>
        <dbReference type="Proteomes" id="UP000002382"/>
    </source>
</evidence>
<keyword evidence="4 6" id="KW-0472">Membrane</keyword>
<feature type="binding site" evidence="5">
    <location>
        <position position="75"/>
    </location>
    <ligand>
        <name>Zn(2+)</name>
        <dbReference type="ChEBI" id="CHEBI:29105"/>
    </ligand>
</feature>
<dbReference type="InterPro" id="IPR004254">
    <property type="entry name" value="AdipoR/HlyIII-related"/>
</dbReference>
<proteinExistence type="predicted"/>
<reference evidence="7" key="1">
    <citation type="submission" date="2009-06" db="EMBL/GenBank/DDBJ databases">
        <title>Complete sequence of Thermotogales bacterium TBF 19.5.1.</title>
        <authorList>
            <consortium name="US DOE Joint Genome Institute"/>
            <person name="Lucas S."/>
            <person name="Copeland A."/>
            <person name="Lapidus A."/>
            <person name="Glavina del Rio T."/>
            <person name="Tice H."/>
            <person name="Bruce D."/>
            <person name="Goodwin L."/>
            <person name="Pitluck S."/>
            <person name="Chertkov O."/>
            <person name="Brettin T."/>
            <person name="Detter J.C."/>
            <person name="Han C."/>
            <person name="Schmutz J."/>
            <person name="Larimer F."/>
            <person name="Land M."/>
            <person name="Hauser L."/>
            <person name="Kyrpides N."/>
            <person name="Ovchinnikova G."/>
            <person name="Noll K."/>
        </authorList>
    </citation>
    <scope>NUCLEOTIDE SEQUENCE [LARGE SCALE GENOMIC DNA]</scope>
    <source>
        <strain evidence="7">TBF 19.5.1</strain>
    </source>
</reference>
<evidence type="ECO:0000256" key="2">
    <source>
        <dbReference type="ARBA" id="ARBA00022692"/>
    </source>
</evidence>
<dbReference type="GO" id="GO:0046872">
    <property type="term" value="F:metal ion binding"/>
    <property type="evidence" value="ECO:0007669"/>
    <property type="project" value="UniProtKB-KW"/>
</dbReference>
<feature type="transmembrane region" description="Helical" evidence="6">
    <location>
        <begin position="93"/>
        <end position="111"/>
    </location>
</feature>
<dbReference type="Proteomes" id="UP000002382">
    <property type="component" value="Chromosome"/>
</dbReference>
<accession>C5CF00</accession>
<feature type="binding site" evidence="5">
    <location>
        <position position="205"/>
    </location>
    <ligand>
        <name>Zn(2+)</name>
        <dbReference type="ChEBI" id="CHEBI:29105"/>
    </ligand>
</feature>
<gene>
    <name evidence="7" type="ordered locus">Kole_0611</name>
</gene>
<evidence type="ECO:0000256" key="3">
    <source>
        <dbReference type="ARBA" id="ARBA00022989"/>
    </source>
</evidence>
<dbReference type="PANTHER" id="PTHR20855:SF3">
    <property type="entry name" value="LD03007P"/>
    <property type="match status" value="1"/>
</dbReference>
<dbReference type="HOGENOM" id="CLU_051078_2_1_0"/>
<keyword evidence="5" id="KW-0862">Zinc</keyword>
<feature type="transmembrane region" description="Helical" evidence="6">
    <location>
        <begin position="117"/>
        <end position="133"/>
    </location>
</feature>